<keyword evidence="2" id="KW-1185">Reference proteome</keyword>
<dbReference type="HOGENOM" id="CLU_1085314_0_0_10"/>
<dbReference type="eggNOG" id="ENOG5033BJ0">
    <property type="taxonomic scope" value="Bacteria"/>
</dbReference>
<organism evidence="1 2">
    <name type="scientific">Pseudopedobacter saltans (strain ATCC 51119 / DSM 12145 / JCM 21818 / CCUG 39354 / LMG 10337 / NBRC 100064 / NCIMB 13643)</name>
    <name type="common">Pedobacter saltans</name>
    <dbReference type="NCBI Taxonomy" id="762903"/>
    <lineage>
        <taxon>Bacteria</taxon>
        <taxon>Pseudomonadati</taxon>
        <taxon>Bacteroidota</taxon>
        <taxon>Sphingobacteriia</taxon>
        <taxon>Sphingobacteriales</taxon>
        <taxon>Sphingobacteriaceae</taxon>
        <taxon>Pseudopedobacter</taxon>
    </lineage>
</organism>
<evidence type="ECO:0000313" key="1">
    <source>
        <dbReference type="EMBL" id="ADY50804.1"/>
    </source>
</evidence>
<reference evidence="2" key="2">
    <citation type="submission" date="2011-02" db="EMBL/GenBank/DDBJ databases">
        <title>The complete genome of Pedobacter saltans DSM 12145.</title>
        <authorList>
            <consortium name="US DOE Joint Genome Institute (JGI-PGF)"/>
            <person name="Lucas S."/>
            <person name="Copeland A."/>
            <person name="Lapidus A."/>
            <person name="Bruce D."/>
            <person name="Goodwin L."/>
            <person name="Pitluck S."/>
            <person name="Kyrpides N."/>
            <person name="Mavromatis K."/>
            <person name="Pagani I."/>
            <person name="Ivanova N."/>
            <person name="Ovchinnikova G."/>
            <person name="Lu M."/>
            <person name="Detter J.C."/>
            <person name="Han C."/>
            <person name="Land M."/>
            <person name="Hauser L."/>
            <person name="Markowitz V."/>
            <person name="Cheng J.-F."/>
            <person name="Hugenholtz P."/>
            <person name="Woyke T."/>
            <person name="Wu D."/>
            <person name="Tindall B."/>
            <person name="Pomrenke H.G."/>
            <person name="Brambilla E."/>
            <person name="Klenk H.-P."/>
            <person name="Eisen J.A."/>
        </authorList>
    </citation>
    <scope>NUCLEOTIDE SEQUENCE [LARGE SCALE GENOMIC DNA]</scope>
    <source>
        <strain evidence="2">ATCC 51119 / DSM 12145 / JCM 21818 / LMG 10337 / NBRC 100064 / NCIMB 13643</strain>
    </source>
</reference>
<dbReference type="AlphaFoldDB" id="F0SED9"/>
<evidence type="ECO:0008006" key="3">
    <source>
        <dbReference type="Google" id="ProtNLM"/>
    </source>
</evidence>
<protein>
    <recommendedName>
        <fullName evidence="3">DUF3822 domain-containing protein</fullName>
    </recommendedName>
</protein>
<evidence type="ECO:0000313" key="2">
    <source>
        <dbReference type="Proteomes" id="UP000000310"/>
    </source>
</evidence>
<dbReference type="KEGG" id="psn:Pedsa_0218"/>
<dbReference type="Pfam" id="PF12864">
    <property type="entry name" value="DUF3822"/>
    <property type="match status" value="1"/>
</dbReference>
<reference evidence="1 2" key="1">
    <citation type="journal article" date="2011" name="Stand. Genomic Sci.">
        <title>Complete genome sequence of the gliding, heparinolytic Pedobacter saltans type strain (113).</title>
        <authorList>
            <person name="Liolios K."/>
            <person name="Sikorski J."/>
            <person name="Lu M."/>
            <person name="Nolan M."/>
            <person name="Lapidus A."/>
            <person name="Lucas S."/>
            <person name="Hammon N."/>
            <person name="Deshpande S."/>
            <person name="Cheng J.F."/>
            <person name="Tapia R."/>
            <person name="Han C."/>
            <person name="Goodwin L."/>
            <person name="Pitluck S."/>
            <person name="Huntemann M."/>
            <person name="Ivanova N."/>
            <person name="Pagani I."/>
            <person name="Mavromatis K."/>
            <person name="Ovchinikova G."/>
            <person name="Pati A."/>
            <person name="Chen A."/>
            <person name="Palaniappan K."/>
            <person name="Land M."/>
            <person name="Hauser L."/>
            <person name="Brambilla E.M."/>
            <person name="Kotsyurbenko O."/>
            <person name="Rohde M."/>
            <person name="Tindall B.J."/>
            <person name="Abt B."/>
            <person name="Goker M."/>
            <person name="Detter J.C."/>
            <person name="Woyke T."/>
            <person name="Bristow J."/>
            <person name="Eisen J.A."/>
            <person name="Markowitz V."/>
            <person name="Hugenholtz P."/>
            <person name="Klenk H.P."/>
            <person name="Kyrpides N.C."/>
        </authorList>
    </citation>
    <scope>NUCLEOTIDE SEQUENCE [LARGE SCALE GENOMIC DNA]</scope>
    <source>
        <strain evidence="2">ATCC 51119 / DSM 12145 / JCM 21818 / LMG 10337 / NBRC 100064 / NCIMB 13643</strain>
    </source>
</reference>
<dbReference type="Gene3D" id="3.30.420.260">
    <property type="match status" value="1"/>
</dbReference>
<dbReference type="Proteomes" id="UP000000310">
    <property type="component" value="Chromosome"/>
</dbReference>
<dbReference type="InterPro" id="IPR024213">
    <property type="entry name" value="DUF3822"/>
</dbReference>
<dbReference type="RefSeq" id="WP_013631307.1">
    <property type="nucleotide sequence ID" value="NC_015177.1"/>
</dbReference>
<dbReference type="OrthoDB" id="765136at2"/>
<proteinExistence type="predicted"/>
<name>F0SED9_PSESL</name>
<sequence length="256" mass="29466">MERNIQIKSADFDESKPLQLLLEINQDSYNYALIDENSSLKTIGSSTSNLESADFLNLNLSNIKISYFSKSFSIVPSNFEQEISSFKNLMEINSERETFNTCALNSEALVVYTINIARQQALYDLFQNFALFPQINPLWQGSRDNGVYVNIRGSYAEVLITKNSALNFYNIFEFKSDNELQYFLILILQQKAIDGKKERVYISGDISEDFLTFQRLKTLIPLLSIRKPETNIKIDQEFNNADIQRYFSLLNLISCG</sequence>
<gene>
    <name evidence="1" type="ordered locus">Pedsa_0218</name>
</gene>
<dbReference type="STRING" id="762903.Pedsa_0218"/>
<accession>F0SED9</accession>
<dbReference type="CDD" id="cd24013">
    <property type="entry name" value="ASKHA_ATPase_BT3980-like"/>
    <property type="match status" value="1"/>
</dbReference>
<dbReference type="EMBL" id="CP002545">
    <property type="protein sequence ID" value="ADY50804.1"/>
    <property type="molecule type" value="Genomic_DNA"/>
</dbReference>